<name>A0A9X4H9B5_9XANT</name>
<reference evidence="1" key="2">
    <citation type="submission" date="2022-08" db="EMBL/GenBank/DDBJ databases">
        <authorList>
            <person name="Iruegas-Bocardo F."/>
            <person name="Weisberg A.J."/>
            <person name="Riutta E.R."/>
            <person name="Kilday K."/>
            <person name="Bonkowski J.C."/>
            <person name="Creswell T."/>
            <person name="Daughtrey M.L."/>
            <person name="Rane K."/>
            <person name="Grunwald N.J."/>
            <person name="Chang J.H."/>
            <person name="Putnam M.L."/>
        </authorList>
    </citation>
    <scope>NUCLEOTIDE SEQUENCE</scope>
    <source>
        <strain evidence="1">22-338</strain>
    </source>
</reference>
<protein>
    <submittedName>
        <fullName evidence="1">Uncharacterized protein</fullName>
    </submittedName>
</protein>
<dbReference type="AlphaFoldDB" id="A0A9X4H9B5"/>
<dbReference type="RefSeq" id="WP_104549170.1">
    <property type="nucleotide sequence ID" value="NZ_CP168173.1"/>
</dbReference>
<reference evidence="1" key="1">
    <citation type="journal article" date="2022" name="Phytopathology">
        <title>Whole genome sequencing-based tracing of a 2022 introduction and outbreak of Xanthomonas hortorum pv. pelargonii.</title>
        <authorList>
            <person name="Iruegas Bocardo F."/>
            <person name="Weisberg A.J."/>
            <person name="Riutta E.R."/>
            <person name="Kilday K.B."/>
            <person name="Bonkowski J.C."/>
            <person name="Creswell T.C."/>
            <person name="Daughtrey M."/>
            <person name="Rane K.K."/>
            <person name="Grunwald N.J."/>
            <person name="Chang J.H."/>
            <person name="Putnam M."/>
        </authorList>
    </citation>
    <scope>NUCLEOTIDE SEQUENCE</scope>
    <source>
        <strain evidence="1">22-338</strain>
    </source>
</reference>
<evidence type="ECO:0000313" key="2">
    <source>
        <dbReference type="Proteomes" id="UP001140230"/>
    </source>
</evidence>
<comment type="caution">
    <text evidence="1">The sequence shown here is derived from an EMBL/GenBank/DDBJ whole genome shotgun (WGS) entry which is preliminary data.</text>
</comment>
<gene>
    <name evidence="1" type="ORF">NY667_20725</name>
</gene>
<dbReference type="EMBL" id="JANWTP010000100">
    <property type="protein sequence ID" value="MDC8640167.1"/>
    <property type="molecule type" value="Genomic_DNA"/>
</dbReference>
<organism evidence="1 2">
    <name type="scientific">Xanthomonas hortorum pv. hederae</name>
    <dbReference type="NCBI Taxonomy" id="453603"/>
    <lineage>
        <taxon>Bacteria</taxon>
        <taxon>Pseudomonadati</taxon>
        <taxon>Pseudomonadota</taxon>
        <taxon>Gammaproteobacteria</taxon>
        <taxon>Lysobacterales</taxon>
        <taxon>Lysobacteraceae</taxon>
        <taxon>Xanthomonas</taxon>
    </lineage>
</organism>
<dbReference type="Proteomes" id="UP001140230">
    <property type="component" value="Unassembled WGS sequence"/>
</dbReference>
<evidence type="ECO:0000313" key="1">
    <source>
        <dbReference type="EMBL" id="MDC8640167.1"/>
    </source>
</evidence>
<sequence length="103" mass="11495">MFAFVSSPRGAGTLLPVRTPQQMDHYLRESELLTGSASRLFVIASADRLRYRVRWTAQGCEIERLDALGNPLDTVVLGCDEFLVHPLVDALRSGQLYTPPARH</sequence>
<accession>A0A9X4H9B5</accession>
<proteinExistence type="predicted"/>